<dbReference type="EMBL" id="JAODUP010000920">
    <property type="protein sequence ID" value="KAK2142735.1"/>
    <property type="molecule type" value="Genomic_DNA"/>
</dbReference>
<feature type="transmembrane region" description="Helical" evidence="1">
    <location>
        <begin position="7"/>
        <end position="27"/>
    </location>
</feature>
<evidence type="ECO:0000313" key="2">
    <source>
        <dbReference type="EMBL" id="KAK2142735.1"/>
    </source>
</evidence>
<dbReference type="Proteomes" id="UP001208570">
    <property type="component" value="Unassembled WGS sequence"/>
</dbReference>
<keyword evidence="1" id="KW-0812">Transmembrane</keyword>
<proteinExistence type="predicted"/>
<accession>A0AAD9MRF6</accession>
<dbReference type="AlphaFoldDB" id="A0AAD9MRF6"/>
<gene>
    <name evidence="2" type="ORF">LSH36_920g02022</name>
</gene>
<sequence length="405" mass="46540">MRGVKYVIIIMCSYGLFWCFINVILYGNGQSRDPTINHPVHRRYVGIRHHHDIITSHHEASAVNDISEGRHKAIKGEDRPLLCIFTSLIGNKPHERLIQRAVLENWGSLAPSIRPYLFTDNKTGANWIEAFGLSTWQTIQIRHSRDRLPVFKDMLMTLDDSVNSIFIGYAKDDVLFDASLTETLNYVRQAVKNVDEKQLLLVGRRRNYVITNSDVINVSTVISSSSTLPLAGPGDIDYVIFSRPQFPWDEIPEVVVGASGLINWILALAFEWKYIVIEVTSSVNAVRLTSTDRWHSSTEERTRGNADPNVRLFRREFRDHEKVLERGQTICITYLTICRRWTGDHLKTRRGCNFALAKRRKLPSPCELQNLIKHTEHARKRATPKKAQAPEPYEYDTFEGEMILL</sequence>
<keyword evidence="3" id="KW-1185">Reference proteome</keyword>
<name>A0AAD9MRF6_9ANNE</name>
<protein>
    <submittedName>
        <fullName evidence="2">Uncharacterized protein</fullName>
    </submittedName>
</protein>
<evidence type="ECO:0000256" key="1">
    <source>
        <dbReference type="SAM" id="Phobius"/>
    </source>
</evidence>
<keyword evidence="1" id="KW-1133">Transmembrane helix</keyword>
<reference evidence="2" key="1">
    <citation type="journal article" date="2023" name="Mol. Biol. Evol.">
        <title>Third-Generation Sequencing Reveals the Adaptive Role of the Epigenome in Three Deep-Sea Polychaetes.</title>
        <authorList>
            <person name="Perez M."/>
            <person name="Aroh O."/>
            <person name="Sun Y."/>
            <person name="Lan Y."/>
            <person name="Juniper S.K."/>
            <person name="Young C.R."/>
            <person name="Angers B."/>
            <person name="Qian P.Y."/>
        </authorList>
    </citation>
    <scope>NUCLEOTIDE SEQUENCE</scope>
    <source>
        <strain evidence="2">P08H-3</strain>
    </source>
</reference>
<evidence type="ECO:0000313" key="3">
    <source>
        <dbReference type="Proteomes" id="UP001208570"/>
    </source>
</evidence>
<keyword evidence="1" id="KW-0472">Membrane</keyword>
<organism evidence="2 3">
    <name type="scientific">Paralvinella palmiformis</name>
    <dbReference type="NCBI Taxonomy" id="53620"/>
    <lineage>
        <taxon>Eukaryota</taxon>
        <taxon>Metazoa</taxon>
        <taxon>Spiralia</taxon>
        <taxon>Lophotrochozoa</taxon>
        <taxon>Annelida</taxon>
        <taxon>Polychaeta</taxon>
        <taxon>Sedentaria</taxon>
        <taxon>Canalipalpata</taxon>
        <taxon>Terebellida</taxon>
        <taxon>Terebelliformia</taxon>
        <taxon>Alvinellidae</taxon>
        <taxon>Paralvinella</taxon>
    </lineage>
</organism>
<comment type="caution">
    <text evidence="2">The sequence shown here is derived from an EMBL/GenBank/DDBJ whole genome shotgun (WGS) entry which is preliminary data.</text>
</comment>